<dbReference type="OrthoDB" id="3193269at2"/>
<dbReference type="InterPro" id="IPR027417">
    <property type="entry name" value="P-loop_NTPase"/>
</dbReference>
<protein>
    <recommendedName>
        <fullName evidence="1">Schlafen group 3-like DNA/RNA helicase domain-containing protein</fullName>
    </recommendedName>
</protein>
<keyword evidence="3" id="KW-1185">Reference proteome</keyword>
<dbReference type="InterPro" id="IPR018647">
    <property type="entry name" value="SLFN_3-like_DNA/RNA_helicase"/>
</dbReference>
<dbReference type="AlphaFoldDB" id="A0A0B7MLU8"/>
<sequence>MLNSNRPCGWAGTISSFLKIEKPKDEWLVSLKKHHKRCMGESAKSSQISAWRDTYKIISNTLEELKKTKPGSANWSIIFEYELPRERGRRPDVLILAEYSILVLEFKGYNYPLQAHLDQVKAYSRDLKNYHAGSHDAEIMSILVLASSHSKEVENIEGTFVVSPNSLIKAINNLITEEHDLSINLEEWLAADYSPLPSLVTAARTIFQNEPLPQIRRARSAGIPETIEELVRIVELAHDRKEMHIALVTGVPGSGKTLVGLQFVYANHFNDEGSSRRAVFLSGNGPLVKVLQHALRSSVFVQDIHGFLKQYGGNQNRVPEEHIWVYDEAQRAWDADRVKKSPRGKSISEPEDFLLIAERLGDWAFMVGLIGEGQEISWGEEAGLAQWNQAIKSVDLSWIVHCPTHVADLFTAASQVYSNDSLNLTTSLRTHLAEDVQLWVSQLLEEEIQLAEGTAAEIFNQGFDMYITRDLEVAKAYVQCRYQGELDKRYGLLASSKAKNLSKYGIANGYIFTRNLRVGPWYNDPPYSDRSCCQLRNVATEFECQGLELDLPIIGWGDDLRWSNNLWQSSPQGRSKARDYHQLVINSYRVLLTRGRDGFVIFVPPTAQMDETYSVLTEAGLSILCDRCLV</sequence>
<dbReference type="SUPFAM" id="SSF52540">
    <property type="entry name" value="P-loop containing nucleoside triphosphate hydrolases"/>
    <property type="match status" value="1"/>
</dbReference>
<proteinExistence type="predicted"/>
<dbReference type="Gene3D" id="3.40.50.300">
    <property type="entry name" value="P-loop containing nucleotide triphosphate hydrolases"/>
    <property type="match status" value="1"/>
</dbReference>
<dbReference type="Proteomes" id="UP000046155">
    <property type="component" value="Unassembled WGS sequence"/>
</dbReference>
<dbReference type="EMBL" id="CDRZ01000236">
    <property type="protein sequence ID" value="CEO89178.1"/>
    <property type="molecule type" value="Genomic_DNA"/>
</dbReference>
<name>A0A0B7MLU8_9FIRM</name>
<reference evidence="3" key="1">
    <citation type="submission" date="2015-01" db="EMBL/GenBank/DDBJ databases">
        <authorList>
            <person name="Manzoor Shahid"/>
            <person name="Zubair Saima"/>
        </authorList>
    </citation>
    <scope>NUCLEOTIDE SEQUENCE [LARGE SCALE GENOMIC DNA]</scope>
    <source>
        <strain evidence="3">Sp3</strain>
    </source>
</reference>
<evidence type="ECO:0000313" key="2">
    <source>
        <dbReference type="EMBL" id="CEO89178.1"/>
    </source>
</evidence>
<feature type="domain" description="Schlafen group 3-like DNA/RNA helicase" evidence="1">
    <location>
        <begin position="244"/>
        <end position="604"/>
    </location>
</feature>
<dbReference type="Pfam" id="PF09848">
    <property type="entry name" value="SLFN-g3_helicase"/>
    <property type="match status" value="1"/>
</dbReference>
<evidence type="ECO:0000259" key="1">
    <source>
        <dbReference type="Pfam" id="PF09848"/>
    </source>
</evidence>
<dbReference type="RefSeq" id="WP_044665189.1">
    <property type="nucleotide sequence ID" value="NZ_CDRZ01000236.1"/>
</dbReference>
<accession>A0A0B7MLU8</accession>
<gene>
    <name evidence="2" type="ORF">SSCH_40002</name>
</gene>
<organism evidence="2 3">
    <name type="scientific">Syntrophaceticus schinkii</name>
    <dbReference type="NCBI Taxonomy" id="499207"/>
    <lineage>
        <taxon>Bacteria</taxon>
        <taxon>Bacillati</taxon>
        <taxon>Bacillota</taxon>
        <taxon>Clostridia</taxon>
        <taxon>Thermoanaerobacterales</taxon>
        <taxon>Thermoanaerobacterales Family III. Incertae Sedis</taxon>
        <taxon>Syntrophaceticus</taxon>
    </lineage>
</organism>
<evidence type="ECO:0000313" key="3">
    <source>
        <dbReference type="Proteomes" id="UP000046155"/>
    </source>
</evidence>